<dbReference type="Pfam" id="PF02223">
    <property type="entry name" value="Thymidylate_kin"/>
    <property type="match status" value="1"/>
</dbReference>
<evidence type="ECO:0000256" key="7">
    <source>
        <dbReference type="ARBA" id="ARBA00048743"/>
    </source>
</evidence>
<evidence type="ECO:0000256" key="5">
    <source>
        <dbReference type="ARBA" id="ARBA00022777"/>
    </source>
</evidence>
<protein>
    <recommendedName>
        <fullName evidence="8">Thymidylate kinase</fullName>
        <ecNumber evidence="8">2.7.4.9</ecNumber>
    </recommendedName>
    <alternativeName>
        <fullName evidence="8">dTMP kinase</fullName>
    </alternativeName>
</protein>
<dbReference type="GO" id="GO:0006235">
    <property type="term" value="P:dTTP biosynthetic process"/>
    <property type="evidence" value="ECO:0007669"/>
    <property type="project" value="UniProtKB-UniRule"/>
</dbReference>
<dbReference type="EC" id="2.7.4.9" evidence="8"/>
<comment type="catalytic activity">
    <reaction evidence="7 8">
        <text>dTMP + ATP = dTDP + ADP</text>
        <dbReference type="Rhea" id="RHEA:13517"/>
        <dbReference type="ChEBI" id="CHEBI:30616"/>
        <dbReference type="ChEBI" id="CHEBI:58369"/>
        <dbReference type="ChEBI" id="CHEBI:63528"/>
        <dbReference type="ChEBI" id="CHEBI:456216"/>
        <dbReference type="EC" id="2.7.4.9"/>
    </reaction>
</comment>
<dbReference type="InterPro" id="IPR039430">
    <property type="entry name" value="Thymidylate_kin-like_dom"/>
</dbReference>
<sequence>MPKGNFFVFEGIDGSGKSTQSNLLSDFLKNQGRKVEKIDFPQYGKKSAALLENYLTGLYGTAEEVGAYRSSIFFASDRYDAGFQIKKWLNEGKIVVSDRYVVSNVGHQGGKLIHNKQEWEKYVDWLYDLEYNIFKIPRPDYTFILKISPELSMKMSNKITDPEKIKKRIAYLGDDKKQDIHESDKQHLADTLESYIEIAKKFPEEFKVIDCQQDEEFLPINVIQEKIKKLVQEKIN</sequence>
<dbReference type="Gene3D" id="3.40.50.300">
    <property type="entry name" value="P-loop containing nucleotide triphosphate hydrolases"/>
    <property type="match status" value="1"/>
</dbReference>
<dbReference type="HAMAP" id="MF_00165">
    <property type="entry name" value="Thymidylate_kinase"/>
    <property type="match status" value="1"/>
</dbReference>
<dbReference type="InterPro" id="IPR027417">
    <property type="entry name" value="P-loop_NTPase"/>
</dbReference>
<proteinExistence type="inferred from homology"/>
<dbReference type="GO" id="GO:0005524">
    <property type="term" value="F:ATP binding"/>
    <property type="evidence" value="ECO:0007669"/>
    <property type="project" value="UniProtKB-UniRule"/>
</dbReference>
<dbReference type="GO" id="GO:0006233">
    <property type="term" value="P:dTDP biosynthetic process"/>
    <property type="evidence" value="ECO:0007669"/>
    <property type="project" value="InterPro"/>
</dbReference>
<dbReference type="GO" id="GO:0005829">
    <property type="term" value="C:cytosol"/>
    <property type="evidence" value="ECO:0007669"/>
    <property type="project" value="TreeGrafter"/>
</dbReference>
<evidence type="ECO:0000313" key="11">
    <source>
        <dbReference type="Proteomes" id="UP000178820"/>
    </source>
</evidence>
<comment type="similarity">
    <text evidence="1 8">Belongs to the thymidylate kinase family.</text>
</comment>
<name>A0A1G2I2Y1_9BACT</name>
<dbReference type="STRING" id="1802207.A3D44_02390"/>
<evidence type="ECO:0000256" key="6">
    <source>
        <dbReference type="ARBA" id="ARBA00022840"/>
    </source>
</evidence>
<keyword evidence="2 8" id="KW-0808">Transferase</keyword>
<keyword evidence="5 8" id="KW-0418">Kinase</keyword>
<dbReference type="InterPro" id="IPR018094">
    <property type="entry name" value="Thymidylate_kinase"/>
</dbReference>
<evidence type="ECO:0000256" key="1">
    <source>
        <dbReference type="ARBA" id="ARBA00009776"/>
    </source>
</evidence>
<evidence type="ECO:0000256" key="2">
    <source>
        <dbReference type="ARBA" id="ARBA00022679"/>
    </source>
</evidence>
<dbReference type="AlphaFoldDB" id="A0A1G2I2Y1"/>
<accession>A0A1G2I2Y1</accession>
<dbReference type="Proteomes" id="UP000178820">
    <property type="component" value="Unassembled WGS sequence"/>
</dbReference>
<dbReference type="GO" id="GO:0004798">
    <property type="term" value="F:dTMP kinase activity"/>
    <property type="evidence" value="ECO:0007669"/>
    <property type="project" value="UniProtKB-UniRule"/>
</dbReference>
<reference evidence="10 11" key="1">
    <citation type="journal article" date="2016" name="Nat. Commun.">
        <title>Thousands of microbial genomes shed light on interconnected biogeochemical processes in an aquifer system.</title>
        <authorList>
            <person name="Anantharaman K."/>
            <person name="Brown C.T."/>
            <person name="Hug L.A."/>
            <person name="Sharon I."/>
            <person name="Castelle C.J."/>
            <person name="Probst A.J."/>
            <person name="Thomas B.C."/>
            <person name="Singh A."/>
            <person name="Wilkins M.J."/>
            <person name="Karaoz U."/>
            <person name="Brodie E.L."/>
            <person name="Williams K.H."/>
            <person name="Hubbard S.S."/>
            <person name="Banfield J.F."/>
        </authorList>
    </citation>
    <scope>NUCLEOTIDE SEQUENCE [LARGE SCALE GENOMIC DNA]</scope>
</reference>
<keyword evidence="3 8" id="KW-0545">Nucleotide biosynthesis</keyword>
<dbReference type="GO" id="GO:0006227">
    <property type="term" value="P:dUDP biosynthetic process"/>
    <property type="evidence" value="ECO:0007669"/>
    <property type="project" value="TreeGrafter"/>
</dbReference>
<dbReference type="SUPFAM" id="SSF52540">
    <property type="entry name" value="P-loop containing nucleoside triphosphate hydrolases"/>
    <property type="match status" value="1"/>
</dbReference>
<keyword evidence="6 8" id="KW-0067">ATP-binding</keyword>
<evidence type="ECO:0000256" key="8">
    <source>
        <dbReference type="HAMAP-Rule" id="MF_00165"/>
    </source>
</evidence>
<comment type="function">
    <text evidence="8">Phosphorylation of dTMP to form dTDP in both de novo and salvage pathways of dTTP synthesis.</text>
</comment>
<evidence type="ECO:0000256" key="3">
    <source>
        <dbReference type="ARBA" id="ARBA00022727"/>
    </source>
</evidence>
<dbReference type="EMBL" id="MHOT01000014">
    <property type="protein sequence ID" value="OGZ69184.1"/>
    <property type="molecule type" value="Genomic_DNA"/>
</dbReference>
<gene>
    <name evidence="8" type="primary">tmk</name>
    <name evidence="10" type="ORF">A3D44_02390</name>
</gene>
<keyword evidence="4 8" id="KW-0547">Nucleotide-binding</keyword>
<dbReference type="PANTHER" id="PTHR10344:SF4">
    <property type="entry name" value="UMP-CMP KINASE 2, MITOCHONDRIAL"/>
    <property type="match status" value="1"/>
</dbReference>
<dbReference type="PANTHER" id="PTHR10344">
    <property type="entry name" value="THYMIDYLATE KINASE"/>
    <property type="match status" value="1"/>
</dbReference>
<dbReference type="CDD" id="cd01672">
    <property type="entry name" value="TMPK"/>
    <property type="match status" value="1"/>
</dbReference>
<dbReference type="NCBIfam" id="TIGR00041">
    <property type="entry name" value="DTMP_kinase"/>
    <property type="match status" value="1"/>
</dbReference>
<evidence type="ECO:0000259" key="9">
    <source>
        <dbReference type="Pfam" id="PF02223"/>
    </source>
</evidence>
<organism evidence="10 11">
    <name type="scientific">Candidatus Staskawiczbacteria bacterium RIFCSPHIGHO2_02_FULL_42_22</name>
    <dbReference type="NCBI Taxonomy" id="1802207"/>
    <lineage>
        <taxon>Bacteria</taxon>
        <taxon>Candidatus Staskawicziibacteriota</taxon>
    </lineage>
</organism>
<comment type="caution">
    <text evidence="10">The sequence shown here is derived from an EMBL/GenBank/DDBJ whole genome shotgun (WGS) entry which is preliminary data.</text>
</comment>
<feature type="binding site" evidence="8">
    <location>
        <begin position="11"/>
        <end position="18"/>
    </location>
    <ligand>
        <name>ATP</name>
        <dbReference type="ChEBI" id="CHEBI:30616"/>
    </ligand>
</feature>
<feature type="domain" description="Thymidylate kinase-like" evidence="9">
    <location>
        <begin position="9"/>
        <end position="216"/>
    </location>
</feature>
<evidence type="ECO:0000256" key="4">
    <source>
        <dbReference type="ARBA" id="ARBA00022741"/>
    </source>
</evidence>
<evidence type="ECO:0000313" key="10">
    <source>
        <dbReference type="EMBL" id="OGZ69184.1"/>
    </source>
</evidence>